<proteinExistence type="predicted"/>
<dbReference type="OrthoDB" id="2577257at2"/>
<feature type="transmembrane region" description="Helical" evidence="1">
    <location>
        <begin position="15"/>
        <end position="35"/>
    </location>
</feature>
<dbReference type="Proteomes" id="UP000198407">
    <property type="component" value="Unassembled WGS sequence"/>
</dbReference>
<dbReference type="RefSeq" id="WP_042126447.1">
    <property type="nucleotide sequence ID" value="NZ_FZOL01000029.1"/>
</dbReference>
<protein>
    <submittedName>
        <fullName evidence="2">Uncharacterized protein</fullName>
    </submittedName>
</protein>
<evidence type="ECO:0000313" key="2">
    <source>
        <dbReference type="EMBL" id="SNT21524.1"/>
    </source>
</evidence>
<gene>
    <name evidence="2" type="ORF">SAMN05444352_12925</name>
</gene>
<name>A0A239KW99_9PSED</name>
<keyword evidence="1" id="KW-0812">Transmembrane</keyword>
<accession>A0A239KW99</accession>
<evidence type="ECO:0000313" key="3">
    <source>
        <dbReference type="Proteomes" id="UP000198407"/>
    </source>
</evidence>
<sequence>MSKLHSYSTDTRNRLKVLSCIAAIAYGITAAISYITPRLLEMAGLDAIYIIGLYSLVFLGIYWIYDKKAWVFVGNDIPDLGGTWMGCTLPNYQRDWPHLAIVTIEQNWSEIYIHEDAFFKNSSAEPWDLDKRLGYNKSIVATLKDTTAERSDLCILYEHIGLGKEQPDFKGSYNLLYLSNENKLVGNYFTNRSVSISSPEGVTRKEGSQGPLILRRISNKILTTTEALAEATKSEAIKLIEVEIMKRKI</sequence>
<keyword evidence="1" id="KW-0472">Membrane</keyword>
<dbReference type="EMBL" id="FZOL01000029">
    <property type="protein sequence ID" value="SNT21524.1"/>
    <property type="molecule type" value="Genomic_DNA"/>
</dbReference>
<keyword evidence="3" id="KW-1185">Reference proteome</keyword>
<evidence type="ECO:0000256" key="1">
    <source>
        <dbReference type="SAM" id="Phobius"/>
    </source>
</evidence>
<organism evidence="2 3">
    <name type="scientific">Pseudomonas japonica</name>
    <dbReference type="NCBI Taxonomy" id="256466"/>
    <lineage>
        <taxon>Bacteria</taxon>
        <taxon>Pseudomonadati</taxon>
        <taxon>Pseudomonadota</taxon>
        <taxon>Gammaproteobacteria</taxon>
        <taxon>Pseudomonadales</taxon>
        <taxon>Pseudomonadaceae</taxon>
        <taxon>Pseudomonas</taxon>
    </lineage>
</organism>
<keyword evidence="1" id="KW-1133">Transmembrane helix</keyword>
<feature type="transmembrane region" description="Helical" evidence="1">
    <location>
        <begin position="47"/>
        <end position="65"/>
    </location>
</feature>
<dbReference type="AlphaFoldDB" id="A0A239KW99"/>
<reference evidence="3" key="1">
    <citation type="submission" date="2017-06" db="EMBL/GenBank/DDBJ databases">
        <authorList>
            <person name="Varghese N."/>
            <person name="Submissions S."/>
        </authorList>
    </citation>
    <scope>NUCLEOTIDE SEQUENCE [LARGE SCALE GENOMIC DNA]</scope>
    <source>
        <strain evidence="3">DSM 22348</strain>
    </source>
</reference>